<dbReference type="InterPro" id="IPR050706">
    <property type="entry name" value="Cyclic-di-GMP_PDE-like"/>
</dbReference>
<accession>A0A844FTT7</accession>
<dbReference type="PANTHER" id="PTHR33121:SF70">
    <property type="entry name" value="SIGNALING PROTEIN YKOW"/>
    <property type="match status" value="1"/>
</dbReference>
<dbReference type="InterPro" id="IPR035919">
    <property type="entry name" value="EAL_sf"/>
</dbReference>
<dbReference type="Gene3D" id="3.20.20.450">
    <property type="entry name" value="EAL domain"/>
    <property type="match status" value="1"/>
</dbReference>
<dbReference type="CDD" id="cd01948">
    <property type="entry name" value="EAL"/>
    <property type="match status" value="1"/>
</dbReference>
<keyword evidence="3" id="KW-1185">Reference proteome</keyword>
<gene>
    <name evidence="2" type="ORF">FYJ79_05245</name>
</gene>
<dbReference type="InterPro" id="IPR029787">
    <property type="entry name" value="Nucleotide_cyclase"/>
</dbReference>
<dbReference type="Gene3D" id="3.30.70.270">
    <property type="match status" value="1"/>
</dbReference>
<evidence type="ECO:0000259" key="1">
    <source>
        <dbReference type="PROSITE" id="PS50883"/>
    </source>
</evidence>
<proteinExistence type="predicted"/>
<dbReference type="AlphaFoldDB" id="A0A844FTT7"/>
<dbReference type="SMART" id="SM00052">
    <property type="entry name" value="EAL"/>
    <property type="match status" value="1"/>
</dbReference>
<dbReference type="EMBL" id="VUNM01000008">
    <property type="protein sequence ID" value="MST88986.1"/>
    <property type="molecule type" value="Genomic_DNA"/>
</dbReference>
<dbReference type="SUPFAM" id="SSF55073">
    <property type="entry name" value="Nucleotide cyclase"/>
    <property type="match status" value="1"/>
</dbReference>
<dbReference type="RefSeq" id="WP_154515175.1">
    <property type="nucleotide sequence ID" value="NZ_VUNM01000008.1"/>
</dbReference>
<dbReference type="PANTHER" id="PTHR33121">
    <property type="entry name" value="CYCLIC DI-GMP PHOSPHODIESTERASE PDEF"/>
    <property type="match status" value="1"/>
</dbReference>
<reference evidence="2 3" key="1">
    <citation type="submission" date="2019-08" db="EMBL/GenBank/DDBJ databases">
        <title>In-depth cultivation of the pig gut microbiome towards novel bacterial diversity and tailored functional studies.</title>
        <authorList>
            <person name="Wylensek D."/>
            <person name="Hitch T.C.A."/>
            <person name="Clavel T."/>
        </authorList>
    </citation>
    <scope>NUCLEOTIDE SEQUENCE [LARGE SCALE GENOMIC DNA]</scope>
    <source>
        <strain evidence="2 3">CA-Schmier-601-WT-3</strain>
    </source>
</reference>
<dbReference type="PROSITE" id="PS50883">
    <property type="entry name" value="EAL"/>
    <property type="match status" value="1"/>
</dbReference>
<sequence length="678" mass="77384">MENVSSGCYVIDEDYNVISVNDTAKKIYPQIEVGKKCYRCLSDIDEPCGPCPVHNGIKGPRTYCDPIRNIMESVDAVEIPIDGHGTCHALVFSTVGSDAKIAATLPTSVDDLRDLAYIKAFTSDLLTVLLVDVNSKKCFVYRDNGAQQKPEDIFRQYNSYHDYLETYVKEHVIEEDRYTVLENGNFDHIVDTLKKRESFMIHFRTMQDHNIHYYNTKIVRIGHADDFDNFIIGIGCEDDSVAMMREMNELEKNLSLVEVDTLTHLYTKEAFRIYGEKMRHEYPDIDFDFCVLKVDDLTSLNIQYGTIKVDNLLSLIGQGLIAAKNEYTCLTYMGSGVFACYRKTMSYDERKNGCAQFAELIKEETNMRNLSIKWSVYVTPRKELTVDEIIEKTNYALSTIRANSNQDYVEFDQKMVDQMEEEKRIENIFEIALKNHEISVWYQPKYDSHTKEIVGAEALARWKQKDGKMISPGEFIPILEKSGKIRKLDGYVFEEVCKMEMKLLEEGHALPISVNLSRVSVYDDNVADAYYDIAMKYGNIIKHLPIEITESAAVSDVKIHKLAQELSKYGFILHMDDFGAGFSTLAALETLPFTTLKLDKSLVDLIGKKDAEALLKHTVAYAKETGKCVVAEGVENKGQYDFLVQIGCDMIQGFYFAKPMDENMFEKCVLEKVVGIHE</sequence>
<dbReference type="SUPFAM" id="SSF141868">
    <property type="entry name" value="EAL domain-like"/>
    <property type="match status" value="1"/>
</dbReference>
<dbReference type="Proteomes" id="UP000442619">
    <property type="component" value="Unassembled WGS sequence"/>
</dbReference>
<evidence type="ECO:0000313" key="2">
    <source>
        <dbReference type="EMBL" id="MST88986.1"/>
    </source>
</evidence>
<protein>
    <submittedName>
        <fullName evidence="2">EAL domain-containing protein</fullName>
    </submittedName>
</protein>
<comment type="caution">
    <text evidence="2">The sequence shown here is derived from an EMBL/GenBank/DDBJ whole genome shotgun (WGS) entry which is preliminary data.</text>
</comment>
<dbReference type="InterPro" id="IPR043128">
    <property type="entry name" value="Rev_trsase/Diguanyl_cyclase"/>
</dbReference>
<dbReference type="Pfam" id="PF00563">
    <property type="entry name" value="EAL"/>
    <property type="match status" value="1"/>
</dbReference>
<name>A0A844FTT7_9FIRM</name>
<dbReference type="GO" id="GO:0071111">
    <property type="term" value="F:cyclic-guanylate-specific phosphodiesterase activity"/>
    <property type="evidence" value="ECO:0007669"/>
    <property type="project" value="InterPro"/>
</dbReference>
<organism evidence="2 3">
    <name type="scientific">Sharpea porci</name>
    <dbReference type="NCBI Taxonomy" id="2652286"/>
    <lineage>
        <taxon>Bacteria</taxon>
        <taxon>Bacillati</taxon>
        <taxon>Bacillota</taxon>
        <taxon>Erysipelotrichia</taxon>
        <taxon>Erysipelotrichales</taxon>
        <taxon>Coprobacillaceae</taxon>
        <taxon>Sharpea</taxon>
    </lineage>
</organism>
<evidence type="ECO:0000313" key="3">
    <source>
        <dbReference type="Proteomes" id="UP000442619"/>
    </source>
</evidence>
<feature type="domain" description="EAL" evidence="1">
    <location>
        <begin position="422"/>
        <end position="673"/>
    </location>
</feature>
<dbReference type="InterPro" id="IPR001633">
    <property type="entry name" value="EAL_dom"/>
</dbReference>